<organism evidence="2 3">
    <name type="scientific">Henriciella pelagia</name>
    <dbReference type="NCBI Taxonomy" id="1977912"/>
    <lineage>
        <taxon>Bacteria</taxon>
        <taxon>Pseudomonadati</taxon>
        <taxon>Pseudomonadota</taxon>
        <taxon>Alphaproteobacteria</taxon>
        <taxon>Hyphomonadales</taxon>
        <taxon>Hyphomonadaceae</taxon>
        <taxon>Henriciella</taxon>
    </lineage>
</organism>
<evidence type="ECO:0000313" key="2">
    <source>
        <dbReference type="EMBL" id="GGB75334.1"/>
    </source>
</evidence>
<keyword evidence="3" id="KW-1185">Reference proteome</keyword>
<evidence type="ECO:0000313" key="3">
    <source>
        <dbReference type="Proteomes" id="UP000628854"/>
    </source>
</evidence>
<dbReference type="SUPFAM" id="SSF53335">
    <property type="entry name" value="S-adenosyl-L-methionine-dependent methyltransferases"/>
    <property type="match status" value="1"/>
</dbReference>
<evidence type="ECO:0000256" key="1">
    <source>
        <dbReference type="SAM" id="Coils"/>
    </source>
</evidence>
<dbReference type="RefSeq" id="WP_084391791.1">
    <property type="nucleotide sequence ID" value="NZ_BMKF01000002.1"/>
</dbReference>
<dbReference type="Proteomes" id="UP000628854">
    <property type="component" value="Unassembled WGS sequence"/>
</dbReference>
<proteinExistence type="predicted"/>
<dbReference type="SUPFAM" id="SSF51197">
    <property type="entry name" value="Clavaminate synthase-like"/>
    <property type="match status" value="1"/>
</dbReference>
<name>A0ABQ1JRC7_9PROT</name>
<reference evidence="3" key="1">
    <citation type="journal article" date="2019" name="Int. J. Syst. Evol. Microbiol.">
        <title>The Global Catalogue of Microorganisms (GCM) 10K type strain sequencing project: providing services to taxonomists for standard genome sequencing and annotation.</title>
        <authorList>
            <consortium name="The Broad Institute Genomics Platform"/>
            <consortium name="The Broad Institute Genome Sequencing Center for Infectious Disease"/>
            <person name="Wu L."/>
            <person name="Ma J."/>
        </authorList>
    </citation>
    <scope>NUCLEOTIDE SEQUENCE [LARGE SCALE GENOMIC DNA]</scope>
    <source>
        <strain evidence="3">CGMCC 1.15928</strain>
    </source>
</reference>
<dbReference type="Gene3D" id="3.40.50.150">
    <property type="entry name" value="Vaccinia Virus protein VP39"/>
    <property type="match status" value="1"/>
</dbReference>
<accession>A0ABQ1JRC7</accession>
<dbReference type="InterPro" id="IPR029063">
    <property type="entry name" value="SAM-dependent_MTases_sf"/>
</dbReference>
<sequence length="1086" mass="122751">MSVQYKCYLCGNDSSVIQDSVEFGVPVHRCDSCSLIQTQSLPEAFLEGTYLEAYSAQRKTHVSDEYLEFAKQRGVDQRAFIERETGVKQFSKVLDFGGGFGGALAAFPECERHIFELDVAAREYLETLENVHIHGKELFDDNSHAGQFDLIILSHVLEHMRDPLFELERLQNLLKPEGILFIEVPTEDETVLRLQLQQMKPGLGHVFHFEKKTLRQMMQKARGFELAGLEQCGISKVPFYEGRKKMAFGVENSTDGIWLRAVMKRRVRPVIPKPKARESALSPEVAQLLFSSRRRELAMLSAMQKSYKELAGVVQENVPAAESVIGLEREEFNKLFFMSEKARRALEGQQKLVGETLGESRALEKAVDGERQALKEAITSNKAWAEAQLAESKALMDARLAQEHDRATRLEAQIASLVQESTDIRRLNTELIEKAAAASHQSSELAAEKSKAESVAADLKRQNEELAKKLSLLEEDQSALATERNDLKAGLASADEKAAKLEAERDALKEGLASAEESAATLETERDALKEDLASAEMKVATLEPEIAALEKQVERLEEANRDARSNVAKLQIKVRNQVKILRAELERERSKSRSLMDEVDVRTSVYEQKIDAHYAENYEKLERTYARKLEDVAADYENRLKRLADEYNAQAKSTASAFNQAMSEANAKIRRLANEQRALFNVIGMIEASSTYRVGSALTFPVRKLKNASAAFVQPLVDLPTENDFDRRSAPVALPAEVVTVDAKIDSQPIKPESASTNAPQNALAKPSIVRNKAQLAEAEKQEHARRLESQTRGLGSFYEENGFAIVRNLLTEQEARAKATQFKSDLIRGPISKNGHTTFDVASVYPPAQDMVFDPRILSVMRTCLGDDIRFLQWATYQANHMSFPWHRDGAYRLFNVGHDWDEEDHAYRVAKIIIYLECDDFSMGIYPRSHREDIDRTKITKSIEGFDFVDTERQRPGIRLPNKPHLAGVKPGDALIFDQRLFHCGRLTNSTAGDFTKEMKSDKCFLSLLYGADNPHSYRFYSYFNHERQFGIRPMQKRFVNRLKDAGLFLSIGQANYFDLHPEQREGLWLPEDKRAHVDAEGK</sequence>
<dbReference type="PANTHER" id="PTHR43861">
    <property type="entry name" value="TRANS-ACONITATE 2-METHYLTRANSFERASE-RELATED"/>
    <property type="match status" value="1"/>
</dbReference>
<evidence type="ECO:0008006" key="4">
    <source>
        <dbReference type="Google" id="ProtNLM"/>
    </source>
</evidence>
<dbReference type="Pfam" id="PF13489">
    <property type="entry name" value="Methyltransf_23"/>
    <property type="match status" value="1"/>
</dbReference>
<keyword evidence="1" id="KW-0175">Coiled coil</keyword>
<protein>
    <recommendedName>
        <fullName evidence="4">Methyltransferase domain-containing protein</fullName>
    </recommendedName>
</protein>
<feature type="coiled-coil region" evidence="1">
    <location>
        <begin position="627"/>
        <end position="676"/>
    </location>
</feature>
<gene>
    <name evidence="2" type="ORF">GCM10011503_25030</name>
</gene>
<feature type="coiled-coil region" evidence="1">
    <location>
        <begin position="400"/>
        <end position="599"/>
    </location>
</feature>
<comment type="caution">
    <text evidence="2">The sequence shown here is derived from an EMBL/GenBank/DDBJ whole genome shotgun (WGS) entry which is preliminary data.</text>
</comment>
<dbReference type="Gene3D" id="2.60.120.620">
    <property type="entry name" value="q2cbj1_9rhob like domain"/>
    <property type="match status" value="1"/>
</dbReference>
<dbReference type="EMBL" id="BMKF01000002">
    <property type="protein sequence ID" value="GGB75334.1"/>
    <property type="molecule type" value="Genomic_DNA"/>
</dbReference>
<dbReference type="Gene3D" id="1.10.287.1490">
    <property type="match status" value="1"/>
</dbReference>